<dbReference type="Pfam" id="PF00106">
    <property type="entry name" value="adh_short"/>
    <property type="match status" value="1"/>
</dbReference>
<evidence type="ECO:0000256" key="1">
    <source>
        <dbReference type="ARBA" id="ARBA00006484"/>
    </source>
</evidence>
<evidence type="ECO:0000256" key="2">
    <source>
        <dbReference type="ARBA" id="ARBA00023002"/>
    </source>
</evidence>
<evidence type="ECO:0000313" key="5">
    <source>
        <dbReference type="Proteomes" id="UP000323930"/>
    </source>
</evidence>
<accession>A0A5D0I746</accession>
<dbReference type="GO" id="GO:0016491">
    <property type="term" value="F:oxidoreductase activity"/>
    <property type="evidence" value="ECO:0007669"/>
    <property type="project" value="UniProtKB-KW"/>
</dbReference>
<gene>
    <name evidence="4" type="ORF">FUA24_10235</name>
</gene>
<dbReference type="InterPro" id="IPR036291">
    <property type="entry name" value="NAD(P)-bd_dom_sf"/>
</dbReference>
<dbReference type="PANTHER" id="PTHR42901">
    <property type="entry name" value="ALCOHOL DEHYDROGENASE"/>
    <property type="match status" value="1"/>
</dbReference>
<evidence type="ECO:0000256" key="3">
    <source>
        <dbReference type="RuleBase" id="RU000363"/>
    </source>
</evidence>
<dbReference type="RefSeq" id="WP_148542007.1">
    <property type="nucleotide sequence ID" value="NZ_VSDQ01000577.1"/>
</dbReference>
<comment type="caution">
    <text evidence="4">The sequence shown here is derived from an EMBL/GenBank/DDBJ whole genome shotgun (WGS) entry which is preliminary data.</text>
</comment>
<protein>
    <submittedName>
        <fullName evidence="4">SDR family NAD(P)-dependent oxidoreductase</fullName>
    </submittedName>
</protein>
<keyword evidence="5" id="KW-1185">Reference proteome</keyword>
<dbReference type="OrthoDB" id="9808814at2"/>
<dbReference type="AlphaFoldDB" id="A0A5D0I746"/>
<dbReference type="Proteomes" id="UP000323930">
    <property type="component" value="Unassembled WGS sequence"/>
</dbReference>
<organism evidence="4 5">
    <name type="scientific">Seonamhaeicola marinus</name>
    <dbReference type="NCBI Taxonomy" id="1912246"/>
    <lineage>
        <taxon>Bacteria</taxon>
        <taxon>Pseudomonadati</taxon>
        <taxon>Bacteroidota</taxon>
        <taxon>Flavobacteriia</taxon>
        <taxon>Flavobacteriales</taxon>
        <taxon>Flavobacteriaceae</taxon>
    </lineage>
</organism>
<dbReference type="Gene3D" id="3.40.50.720">
    <property type="entry name" value="NAD(P)-binding Rossmann-like Domain"/>
    <property type="match status" value="1"/>
</dbReference>
<dbReference type="InterPro" id="IPR020904">
    <property type="entry name" value="Sc_DH/Rdtase_CS"/>
</dbReference>
<dbReference type="PRINTS" id="PR00081">
    <property type="entry name" value="GDHRDH"/>
</dbReference>
<name>A0A5D0I746_9FLAO</name>
<dbReference type="InterPro" id="IPR002347">
    <property type="entry name" value="SDR_fam"/>
</dbReference>
<dbReference type="PIRSF" id="PIRSF000126">
    <property type="entry name" value="11-beta-HSD1"/>
    <property type="match status" value="1"/>
</dbReference>
<evidence type="ECO:0000313" key="4">
    <source>
        <dbReference type="EMBL" id="TYA78721.1"/>
    </source>
</evidence>
<dbReference type="PRINTS" id="PR00080">
    <property type="entry name" value="SDRFAMILY"/>
</dbReference>
<proteinExistence type="inferred from homology"/>
<dbReference type="PANTHER" id="PTHR42901:SF1">
    <property type="entry name" value="ALCOHOL DEHYDROGENASE"/>
    <property type="match status" value="1"/>
</dbReference>
<keyword evidence="2" id="KW-0560">Oxidoreductase</keyword>
<reference evidence="4 5" key="1">
    <citation type="submission" date="2019-08" db="EMBL/GenBank/DDBJ databases">
        <title>Seonamhaeicola sediminis sp. nov., isolated from marine sediment.</title>
        <authorList>
            <person name="Cao W.R."/>
        </authorList>
    </citation>
    <scope>NUCLEOTIDE SEQUENCE [LARGE SCALE GENOMIC DNA]</scope>
    <source>
        <strain evidence="4 5">B011</strain>
    </source>
</reference>
<sequence length="266" mass="29700">MEQIKGTKEQYALITGASQGLGRAFAYTLAKQGINIILVSLPGQNLIHLANQLSHQYKIKTECYETNFQSDSNVEKLCMWLNKNFSIFILINNAGTGGTRKFSEVSTNYIDTIIQVNVKATSLITHRLLPNLMKQRKGYILNVSSIAAFSPVGYKTVYPASKSFVHSFSLGLSEELRDTNISVSVINPGAMKTNEEITARIEKQGLLGRLTLLDPKKVAQLSLKKMFRGKKVIMLNPLSWVISIVLPTRFKVSMMTRIIKRELTVG</sequence>
<dbReference type="EMBL" id="VSDQ01000577">
    <property type="protein sequence ID" value="TYA78721.1"/>
    <property type="molecule type" value="Genomic_DNA"/>
</dbReference>
<dbReference type="PROSITE" id="PS00061">
    <property type="entry name" value="ADH_SHORT"/>
    <property type="match status" value="1"/>
</dbReference>
<comment type="similarity">
    <text evidence="1 3">Belongs to the short-chain dehydrogenases/reductases (SDR) family.</text>
</comment>
<dbReference type="SUPFAM" id="SSF51735">
    <property type="entry name" value="NAD(P)-binding Rossmann-fold domains"/>
    <property type="match status" value="1"/>
</dbReference>